<keyword evidence="12" id="KW-1185">Reference proteome</keyword>
<dbReference type="Proteomes" id="UP000183275">
    <property type="component" value="Unassembled WGS sequence"/>
</dbReference>
<gene>
    <name evidence="11" type="ORF">SAMN05216285_2651</name>
</gene>
<feature type="transmembrane region" description="Helical" evidence="10">
    <location>
        <begin position="186"/>
        <end position="205"/>
    </location>
</feature>
<dbReference type="GO" id="GO:0006811">
    <property type="term" value="P:monoatomic ion transport"/>
    <property type="evidence" value="ECO:0007669"/>
    <property type="project" value="UniProtKB-KW"/>
</dbReference>
<feature type="transmembrane region" description="Helical" evidence="10">
    <location>
        <begin position="411"/>
        <end position="430"/>
    </location>
</feature>
<sequence>MPSVPNPLRLAIRAVGLALARLGAIDRDRAVRTTELAWPRIVTGLARMSKNAVDVAMVGVAVGTAAVAGVGFAGPFWGLAFAIGGGVAGGTIALVSQRYGADARDELGLAVRSSTALVVAMSLPVTLVFWLVPHELVGLLSSNDRAVAYGARYLQVVGLGIPFAGLNLVGSRTLVGADDAYTAMQVRGGGAVANIGLNWLFVFALDWGVAGAALGTVLSNVAATSAFAIGLVYGRAPAIGAFPVRVDPTGRYVDPETIRDLGRIGLPIGARNLVWTVAEFPMLAILDHFGEPTVAAFVIARRIWGLMNTPGWGFGLAASSLVGQALGQNDEATAEAYGREIVRFSVATYAVFAGCIATVAERLVVLFADGATSPEVPIAVSLVYAACVAVVFQGVTAAASGPLDASGDTRVPFASQFLGIFGGSIPLAYLGATTTLGYWGLYLAFLAETTVPAAINYWRFRTNKWKAISESYRPDVAAGDD</sequence>
<feature type="transmembrane region" description="Helical" evidence="10">
    <location>
        <begin position="211"/>
        <end position="233"/>
    </location>
</feature>
<evidence type="ECO:0000256" key="6">
    <source>
        <dbReference type="ARBA" id="ARBA00022989"/>
    </source>
</evidence>
<dbReference type="InterPro" id="IPR048279">
    <property type="entry name" value="MdtK-like"/>
</dbReference>
<dbReference type="Pfam" id="PF01554">
    <property type="entry name" value="MatE"/>
    <property type="match status" value="2"/>
</dbReference>
<dbReference type="PANTHER" id="PTHR43298:SF2">
    <property type="entry name" value="FMN_FAD EXPORTER YEEO-RELATED"/>
    <property type="match status" value="1"/>
</dbReference>
<feature type="transmembrane region" description="Helical" evidence="10">
    <location>
        <begin position="152"/>
        <end position="174"/>
    </location>
</feature>
<keyword evidence="3" id="KW-0050">Antiport</keyword>
<dbReference type="GO" id="GO:0042910">
    <property type="term" value="F:xenobiotic transmembrane transporter activity"/>
    <property type="evidence" value="ECO:0007669"/>
    <property type="project" value="InterPro"/>
</dbReference>
<evidence type="ECO:0000313" key="11">
    <source>
        <dbReference type="EMBL" id="SEW14696.1"/>
    </source>
</evidence>
<evidence type="ECO:0000313" key="12">
    <source>
        <dbReference type="Proteomes" id="UP000183275"/>
    </source>
</evidence>
<evidence type="ECO:0000256" key="7">
    <source>
        <dbReference type="ARBA" id="ARBA00023065"/>
    </source>
</evidence>
<dbReference type="PANTHER" id="PTHR43298">
    <property type="entry name" value="MULTIDRUG RESISTANCE PROTEIN NORM-RELATED"/>
    <property type="match status" value="1"/>
</dbReference>
<dbReference type="OrthoDB" id="213143at2157"/>
<keyword evidence="6 10" id="KW-1133">Transmembrane helix</keyword>
<reference evidence="12" key="1">
    <citation type="submission" date="2016-10" db="EMBL/GenBank/DDBJ databases">
        <authorList>
            <person name="Varghese N."/>
        </authorList>
    </citation>
    <scope>NUCLEOTIDE SEQUENCE [LARGE SCALE GENOMIC DNA]</scope>
    <source>
        <strain evidence="12">CGMCC 1.12284</strain>
    </source>
</reference>
<name>A0A1I0PJT3_9EURY</name>
<feature type="transmembrane region" description="Helical" evidence="10">
    <location>
        <begin position="378"/>
        <end position="399"/>
    </location>
</feature>
<dbReference type="PIRSF" id="PIRSF006603">
    <property type="entry name" value="DinF"/>
    <property type="match status" value="1"/>
</dbReference>
<feature type="transmembrane region" description="Helical" evidence="10">
    <location>
        <begin position="52"/>
        <end position="70"/>
    </location>
</feature>
<feature type="transmembrane region" description="Helical" evidence="10">
    <location>
        <begin position="76"/>
        <end position="95"/>
    </location>
</feature>
<evidence type="ECO:0000256" key="8">
    <source>
        <dbReference type="ARBA" id="ARBA00023136"/>
    </source>
</evidence>
<keyword evidence="8 10" id="KW-0472">Membrane</keyword>
<dbReference type="InterPro" id="IPR050222">
    <property type="entry name" value="MATE_MdtK"/>
</dbReference>
<dbReference type="eggNOG" id="arCOG01731">
    <property type="taxonomic scope" value="Archaea"/>
</dbReference>
<keyword evidence="7" id="KW-0406">Ion transport</keyword>
<dbReference type="RefSeq" id="WP_049991793.1">
    <property type="nucleotide sequence ID" value="NZ_FOIS01000003.1"/>
</dbReference>
<dbReference type="NCBIfam" id="TIGR00797">
    <property type="entry name" value="matE"/>
    <property type="match status" value="1"/>
</dbReference>
<dbReference type="EMBL" id="FOIS01000003">
    <property type="protein sequence ID" value="SEW14696.1"/>
    <property type="molecule type" value="Genomic_DNA"/>
</dbReference>
<dbReference type="CDD" id="cd13137">
    <property type="entry name" value="MATE_NorM_like"/>
    <property type="match status" value="1"/>
</dbReference>
<keyword evidence="5 10" id="KW-0812">Transmembrane</keyword>
<evidence type="ECO:0000256" key="10">
    <source>
        <dbReference type="SAM" id="Phobius"/>
    </source>
</evidence>
<evidence type="ECO:0000256" key="1">
    <source>
        <dbReference type="ARBA" id="ARBA00004651"/>
    </source>
</evidence>
<dbReference type="AlphaFoldDB" id="A0A1I0PJT3"/>
<evidence type="ECO:0000256" key="3">
    <source>
        <dbReference type="ARBA" id="ARBA00022449"/>
    </source>
</evidence>
<proteinExistence type="predicted"/>
<protein>
    <recommendedName>
        <fullName evidence="9">Multidrug-efflux transporter</fullName>
    </recommendedName>
</protein>
<feature type="transmembrane region" description="Helical" evidence="10">
    <location>
        <begin position="436"/>
        <end position="458"/>
    </location>
</feature>
<keyword evidence="2" id="KW-0813">Transport</keyword>
<evidence type="ECO:0000256" key="9">
    <source>
        <dbReference type="ARBA" id="ARBA00031636"/>
    </source>
</evidence>
<feature type="transmembrane region" description="Helical" evidence="10">
    <location>
        <begin position="346"/>
        <end position="366"/>
    </location>
</feature>
<evidence type="ECO:0000256" key="2">
    <source>
        <dbReference type="ARBA" id="ARBA00022448"/>
    </source>
</evidence>
<feature type="transmembrane region" description="Helical" evidence="10">
    <location>
        <begin position="107"/>
        <end position="132"/>
    </location>
</feature>
<organism evidence="11 12">
    <name type="scientific">Natrinema salifodinae</name>
    <dbReference type="NCBI Taxonomy" id="1202768"/>
    <lineage>
        <taxon>Archaea</taxon>
        <taxon>Methanobacteriati</taxon>
        <taxon>Methanobacteriota</taxon>
        <taxon>Stenosarchaea group</taxon>
        <taxon>Halobacteria</taxon>
        <taxon>Halobacteriales</taxon>
        <taxon>Natrialbaceae</taxon>
        <taxon>Natrinema</taxon>
    </lineage>
</organism>
<evidence type="ECO:0000256" key="4">
    <source>
        <dbReference type="ARBA" id="ARBA00022475"/>
    </source>
</evidence>
<dbReference type="GO" id="GO:0005886">
    <property type="term" value="C:plasma membrane"/>
    <property type="evidence" value="ECO:0007669"/>
    <property type="project" value="UniProtKB-SubCell"/>
</dbReference>
<comment type="subcellular location">
    <subcellularLocation>
        <location evidence="1">Cell membrane</location>
        <topology evidence="1">Multi-pass membrane protein</topology>
    </subcellularLocation>
</comment>
<dbReference type="STRING" id="1202768.SAMN05216285_2651"/>
<accession>A0A1I0PJT3</accession>
<dbReference type="GO" id="GO:0015297">
    <property type="term" value="F:antiporter activity"/>
    <property type="evidence" value="ECO:0007669"/>
    <property type="project" value="UniProtKB-KW"/>
</dbReference>
<dbReference type="InterPro" id="IPR002528">
    <property type="entry name" value="MATE_fam"/>
</dbReference>
<keyword evidence="4" id="KW-1003">Cell membrane</keyword>
<evidence type="ECO:0000256" key="5">
    <source>
        <dbReference type="ARBA" id="ARBA00022692"/>
    </source>
</evidence>